<organism evidence="3 4">
    <name type="scientific">Novosphingobium humi</name>
    <dbReference type="NCBI Taxonomy" id="2282397"/>
    <lineage>
        <taxon>Bacteria</taxon>
        <taxon>Pseudomonadati</taxon>
        <taxon>Pseudomonadota</taxon>
        <taxon>Alphaproteobacteria</taxon>
        <taxon>Sphingomonadales</taxon>
        <taxon>Sphingomonadaceae</taxon>
        <taxon>Novosphingobium</taxon>
    </lineage>
</organism>
<gene>
    <name evidence="3" type="ORF">PQ457_15170</name>
</gene>
<evidence type="ECO:0000256" key="1">
    <source>
        <dbReference type="SAM" id="MobiDB-lite"/>
    </source>
</evidence>
<keyword evidence="2" id="KW-1133">Transmembrane helix</keyword>
<feature type="region of interest" description="Disordered" evidence="1">
    <location>
        <begin position="1"/>
        <end position="26"/>
    </location>
</feature>
<reference evidence="3 4" key="1">
    <citation type="submission" date="2023-02" db="EMBL/GenBank/DDBJ databases">
        <title>Genome sequence of Novosphingobium humi KACC 19094.</title>
        <authorList>
            <person name="Kim S."/>
            <person name="Heo J."/>
            <person name="Kwon S.-W."/>
        </authorList>
    </citation>
    <scope>NUCLEOTIDE SEQUENCE [LARGE SCALE GENOMIC DNA]</scope>
    <source>
        <strain evidence="3 4">KACC 19094</strain>
    </source>
</reference>
<feature type="compositionally biased region" description="Pro residues" evidence="1">
    <location>
        <begin position="8"/>
        <end position="18"/>
    </location>
</feature>
<evidence type="ECO:0000256" key="2">
    <source>
        <dbReference type="SAM" id="Phobius"/>
    </source>
</evidence>
<accession>A0ABY7TVF4</accession>
<feature type="transmembrane region" description="Helical" evidence="2">
    <location>
        <begin position="33"/>
        <end position="63"/>
    </location>
</feature>
<dbReference type="EMBL" id="CP117417">
    <property type="protein sequence ID" value="WCT77237.1"/>
    <property type="molecule type" value="Genomic_DNA"/>
</dbReference>
<dbReference type="RefSeq" id="WP_168603386.1">
    <property type="nucleotide sequence ID" value="NZ_CP103868.1"/>
</dbReference>
<protein>
    <submittedName>
        <fullName evidence="3">Uncharacterized protein</fullName>
    </submittedName>
</protein>
<name>A0ABY7TVF4_9SPHN</name>
<evidence type="ECO:0000313" key="3">
    <source>
        <dbReference type="EMBL" id="WCT77237.1"/>
    </source>
</evidence>
<dbReference type="Proteomes" id="UP001218231">
    <property type="component" value="Chromosome"/>
</dbReference>
<keyword evidence="2" id="KW-0812">Transmembrane</keyword>
<proteinExistence type="predicted"/>
<keyword evidence="4" id="KW-1185">Reference proteome</keyword>
<sequence length="66" mass="7628">MFLDTRDPWPPPDPWSPPPRRDRPELGKRREGVMLSLVGINLLLLFIAPIAGITFFDIALALWQRF</sequence>
<evidence type="ECO:0000313" key="4">
    <source>
        <dbReference type="Proteomes" id="UP001218231"/>
    </source>
</evidence>
<keyword evidence="2" id="KW-0472">Membrane</keyword>